<evidence type="ECO:0000256" key="5">
    <source>
        <dbReference type="ARBA" id="ARBA00023136"/>
    </source>
</evidence>
<dbReference type="PaxDb" id="593117-TGAM_2083"/>
<proteinExistence type="predicted"/>
<keyword evidence="4 6" id="KW-1133">Transmembrane helix</keyword>
<reference evidence="8 9" key="1">
    <citation type="journal article" date="2007" name="Genome Biol.">
        <title>Genome analysis and genome-wide proteomics of Thermococcus gammatolerans, the most radioresistant organism known amongst the Archaea.</title>
        <authorList>
            <person name="Zivanovic Y."/>
            <person name="Armengaud J."/>
            <person name="Lagorce A."/>
            <person name="Leplat C."/>
            <person name="Guerin P."/>
            <person name="Dutertre M."/>
            <person name="Anthouard V."/>
            <person name="Forterre P."/>
            <person name="Wincker P."/>
            <person name="Confalonieri F."/>
        </authorList>
    </citation>
    <scope>NUCLEOTIDE SEQUENCE [LARGE SCALE GENOMIC DNA]</scope>
    <source>
        <strain evidence="9">DSM 15229 / JCM 11827 / EJ3</strain>
    </source>
</reference>
<dbReference type="GeneID" id="7988649"/>
<gene>
    <name evidence="8" type="ordered locus">TGAM_2083</name>
</gene>
<evidence type="ECO:0000256" key="4">
    <source>
        <dbReference type="ARBA" id="ARBA00022989"/>
    </source>
</evidence>
<name>C5A2G6_THEGJ</name>
<evidence type="ECO:0000256" key="6">
    <source>
        <dbReference type="SAM" id="Phobius"/>
    </source>
</evidence>
<dbReference type="Pfam" id="PF13396">
    <property type="entry name" value="PLDc_N"/>
    <property type="match status" value="1"/>
</dbReference>
<evidence type="ECO:0000256" key="1">
    <source>
        <dbReference type="ARBA" id="ARBA00004651"/>
    </source>
</evidence>
<organism evidence="8 9">
    <name type="scientific">Thermococcus gammatolerans (strain DSM 15229 / JCM 11827 / EJ3)</name>
    <dbReference type="NCBI Taxonomy" id="593117"/>
    <lineage>
        <taxon>Archaea</taxon>
        <taxon>Methanobacteriati</taxon>
        <taxon>Methanobacteriota</taxon>
        <taxon>Thermococci</taxon>
        <taxon>Thermococcales</taxon>
        <taxon>Thermococcaceae</taxon>
        <taxon>Thermococcus</taxon>
    </lineage>
</organism>
<evidence type="ECO:0000256" key="2">
    <source>
        <dbReference type="ARBA" id="ARBA00022475"/>
    </source>
</evidence>
<evidence type="ECO:0000313" key="9">
    <source>
        <dbReference type="Proteomes" id="UP000001488"/>
    </source>
</evidence>
<dbReference type="HOGENOM" id="CLU_176001_1_0_2"/>
<feature type="transmembrane region" description="Helical" evidence="6">
    <location>
        <begin position="42"/>
        <end position="62"/>
    </location>
</feature>
<dbReference type="eggNOG" id="arCOG09553">
    <property type="taxonomic scope" value="Archaea"/>
</dbReference>
<keyword evidence="2" id="KW-1003">Cell membrane</keyword>
<dbReference type="KEGG" id="tga:TGAM_2083"/>
<dbReference type="Proteomes" id="UP000001488">
    <property type="component" value="Chromosome"/>
</dbReference>
<dbReference type="PATRIC" id="fig|593117.10.peg.2091"/>
<keyword evidence="5 6" id="KW-0472">Membrane</keyword>
<evidence type="ECO:0000313" key="8">
    <source>
        <dbReference type="EMBL" id="ACS34585.1"/>
    </source>
</evidence>
<evidence type="ECO:0000256" key="3">
    <source>
        <dbReference type="ARBA" id="ARBA00022692"/>
    </source>
</evidence>
<accession>C5A2G6</accession>
<dbReference type="InterPro" id="IPR027379">
    <property type="entry name" value="CLS_N"/>
</dbReference>
<dbReference type="EMBL" id="CP001398">
    <property type="protein sequence ID" value="ACS34585.1"/>
    <property type="molecule type" value="Genomic_DNA"/>
</dbReference>
<keyword evidence="9" id="KW-1185">Reference proteome</keyword>
<evidence type="ECO:0000259" key="7">
    <source>
        <dbReference type="Pfam" id="PF13396"/>
    </source>
</evidence>
<feature type="domain" description="Cardiolipin synthase N-terminal" evidence="7">
    <location>
        <begin position="20"/>
        <end position="62"/>
    </location>
</feature>
<comment type="subcellular location">
    <subcellularLocation>
        <location evidence="1">Cell membrane</location>
        <topology evidence="1">Multi-pass membrane protein</topology>
    </subcellularLocation>
</comment>
<dbReference type="GO" id="GO:0005886">
    <property type="term" value="C:plasma membrane"/>
    <property type="evidence" value="ECO:0007669"/>
    <property type="project" value="UniProtKB-SubCell"/>
</dbReference>
<protein>
    <recommendedName>
        <fullName evidence="7">Cardiolipin synthase N-terminal domain-containing protein</fullName>
    </recommendedName>
</protein>
<keyword evidence="3 6" id="KW-0812">Transmembrane</keyword>
<feature type="transmembrane region" description="Helical" evidence="6">
    <location>
        <begin position="6"/>
        <end position="30"/>
    </location>
</feature>
<dbReference type="AlphaFoldDB" id="C5A2G6"/>
<dbReference type="RefSeq" id="WP_015859688.1">
    <property type="nucleotide sequence ID" value="NC_012804.1"/>
</dbReference>
<sequence length="86" mass="9795">MAMVLAFVGIVWLLGILSLIAVIWVIYDIVTKQKRMPDTEKLIWILVALFLNIIGAIIYYLVVKASGKYEEAPEERFEGLDNPIEI</sequence>